<dbReference type="InterPro" id="IPR019817">
    <property type="entry name" value="Interferon_reg_fac_CS"/>
</dbReference>
<dbReference type="RefSeq" id="XP_010895875.2">
    <property type="nucleotide sequence ID" value="XM_010897573.4"/>
</dbReference>
<evidence type="ECO:0000256" key="3">
    <source>
        <dbReference type="ARBA" id="ARBA00023125"/>
    </source>
</evidence>
<evidence type="ECO:0000313" key="9">
    <source>
        <dbReference type="Proteomes" id="UP000265140"/>
    </source>
</evidence>
<comment type="subcellular location">
    <subcellularLocation>
        <location evidence="1">Nucleus</location>
    </subcellularLocation>
</comment>
<keyword evidence="3" id="KW-0238">DNA-binding</keyword>
<evidence type="ECO:0000256" key="1">
    <source>
        <dbReference type="ARBA" id="ARBA00004123"/>
    </source>
</evidence>
<protein>
    <recommendedName>
        <fullName evidence="7">IRF tryptophan pentad repeat domain-containing protein</fullName>
    </recommendedName>
</protein>
<reference evidence="9" key="1">
    <citation type="journal article" date="2014" name="PLoS ONE">
        <title>The genome and linkage map of the northern pike (Esox lucius): conserved synteny revealed between the salmonid sister group and the Neoteleostei.</title>
        <authorList>
            <person name="Rondeau E.B."/>
            <person name="Minkley D.R."/>
            <person name="Leong J.S."/>
            <person name="Messmer A.M."/>
            <person name="Jantzen J.R."/>
            <person name="von Schalburg K.R."/>
            <person name="Lemon C."/>
            <person name="Bird N.H."/>
            <person name="Koop B.F."/>
        </authorList>
    </citation>
    <scope>NUCLEOTIDE SEQUENCE</scope>
</reference>
<dbReference type="OMA" id="DRGVMGY"/>
<dbReference type="AlphaFoldDB" id="A0A3P8ZH68"/>
<organism evidence="8 9">
    <name type="scientific">Esox lucius</name>
    <name type="common">Northern pike</name>
    <dbReference type="NCBI Taxonomy" id="8010"/>
    <lineage>
        <taxon>Eukaryota</taxon>
        <taxon>Metazoa</taxon>
        <taxon>Chordata</taxon>
        <taxon>Craniata</taxon>
        <taxon>Vertebrata</taxon>
        <taxon>Euteleostomi</taxon>
        <taxon>Actinopterygii</taxon>
        <taxon>Neopterygii</taxon>
        <taxon>Teleostei</taxon>
        <taxon>Protacanthopterygii</taxon>
        <taxon>Esociformes</taxon>
        <taxon>Esocidae</taxon>
        <taxon>Esox</taxon>
    </lineage>
</organism>
<sequence>MSQPKPLLIPWLRKQINSGRYPGVCWTNQEKTEFCIPWKHALRHDSSSDDSLIFKAWAEASSGRGKGNSSTWKRNFRAALNAKGFTMLTDNKNDAANPHKLFKWPDESSMGGSQDPEPFTNQGPSPELDGTFEDLHRSTESTSNSALVNPSTCNQDFLQQCLEGLNIDPSGQEQYAQEGLNRGNMFFGQQQYMDELERSVGEAISPEPQVHLMAEQQVMEQIRNTLSSTRADNHFSTDFRVCVYYRGVKVSEQLVTNTTAFRLVYRPEQMQSPVLDQDSGKYLVFLPSPESLQDQTQAKLTQQILNGLGEGIEVGVSGAIIYGQRMGASKAYWSFDKFDMSRRPQEVSKHQMPLYQTKIFIEGLSMFIANHGEKCPPISLFFCLGEKWPDPKNKPMEKKLITFEVVFVALELLKSMAVDGGASSLQSVELQLSLQESLDEMMEWMDSL</sequence>
<dbReference type="SMART" id="SM00348">
    <property type="entry name" value="IRF"/>
    <property type="match status" value="1"/>
</dbReference>
<dbReference type="Bgee" id="ENSELUG00000004147">
    <property type="expression patterns" value="Expressed in liver and 15 other cell types or tissues"/>
</dbReference>
<evidence type="ECO:0000259" key="7">
    <source>
        <dbReference type="PROSITE" id="PS51507"/>
    </source>
</evidence>
<reference evidence="8" key="2">
    <citation type="submission" date="2020-02" db="EMBL/GenBank/DDBJ databases">
        <title>Esox lucius (northern pike) genome, fEsoLuc1, primary haplotype.</title>
        <authorList>
            <person name="Myers G."/>
            <person name="Karagic N."/>
            <person name="Meyer A."/>
            <person name="Pippel M."/>
            <person name="Reichard M."/>
            <person name="Winkler S."/>
            <person name="Tracey A."/>
            <person name="Sims Y."/>
            <person name="Howe K."/>
            <person name="Rhie A."/>
            <person name="Formenti G."/>
            <person name="Durbin R."/>
            <person name="Fedrigo O."/>
            <person name="Jarvis E.D."/>
        </authorList>
    </citation>
    <scope>NUCLEOTIDE SEQUENCE [LARGE SCALE GENOMIC DNA]</scope>
</reference>
<dbReference type="InterPro" id="IPR036388">
    <property type="entry name" value="WH-like_DNA-bd_sf"/>
</dbReference>
<dbReference type="InParanoid" id="A0A3P8ZH68"/>
<feature type="compositionally biased region" description="Polar residues" evidence="6">
    <location>
        <begin position="140"/>
        <end position="149"/>
    </location>
</feature>
<dbReference type="GeneID" id="105026239"/>
<dbReference type="Gene3D" id="1.10.10.10">
    <property type="entry name" value="Winged helix-like DNA-binding domain superfamily/Winged helix DNA-binding domain"/>
    <property type="match status" value="1"/>
</dbReference>
<dbReference type="FunFam" id="2.60.200.10:FF:000014">
    <property type="entry name" value="Interferon regulatory factor 3"/>
    <property type="match status" value="1"/>
</dbReference>
<keyword evidence="9" id="KW-1185">Reference proteome</keyword>
<dbReference type="GO" id="GO:0005634">
    <property type="term" value="C:nucleus"/>
    <property type="evidence" value="ECO:0007669"/>
    <property type="project" value="UniProtKB-SubCell"/>
</dbReference>
<dbReference type="InterPro" id="IPR008984">
    <property type="entry name" value="SMAD_FHA_dom_sf"/>
</dbReference>
<dbReference type="STRING" id="8010.ENSELUP00000002836"/>
<accession>A0A3P8ZH68</accession>
<evidence type="ECO:0000256" key="5">
    <source>
        <dbReference type="ARBA" id="ARBA00023242"/>
    </source>
</evidence>
<dbReference type="InterPro" id="IPR001346">
    <property type="entry name" value="Interferon_reg_fact_DNA-bd_dom"/>
</dbReference>
<dbReference type="GO" id="GO:0000981">
    <property type="term" value="F:DNA-binding transcription factor activity, RNA polymerase II-specific"/>
    <property type="evidence" value="ECO:0007669"/>
    <property type="project" value="TreeGrafter"/>
</dbReference>
<dbReference type="Pfam" id="PF10401">
    <property type="entry name" value="IRF-3"/>
    <property type="match status" value="1"/>
</dbReference>
<dbReference type="InterPro" id="IPR017855">
    <property type="entry name" value="SMAD-like_dom_sf"/>
</dbReference>
<dbReference type="Gene3D" id="2.60.200.10">
    <property type="match status" value="1"/>
</dbReference>
<proteinExistence type="predicted"/>
<dbReference type="Pfam" id="PF00605">
    <property type="entry name" value="IRF"/>
    <property type="match status" value="1"/>
</dbReference>
<reference evidence="8" key="4">
    <citation type="submission" date="2025-09" db="UniProtKB">
        <authorList>
            <consortium name="Ensembl"/>
        </authorList>
    </citation>
    <scope>IDENTIFICATION</scope>
</reference>
<dbReference type="GO" id="GO:0000978">
    <property type="term" value="F:RNA polymerase II cis-regulatory region sequence-specific DNA binding"/>
    <property type="evidence" value="ECO:0007669"/>
    <property type="project" value="TreeGrafter"/>
</dbReference>
<reference evidence="8" key="3">
    <citation type="submission" date="2025-08" db="UniProtKB">
        <authorList>
            <consortium name="Ensembl"/>
        </authorList>
    </citation>
    <scope>IDENTIFICATION</scope>
</reference>
<feature type="domain" description="IRF tryptophan pentad repeat" evidence="7">
    <location>
        <begin position="5"/>
        <end position="106"/>
    </location>
</feature>
<dbReference type="PROSITE" id="PS00601">
    <property type="entry name" value="IRF_1"/>
    <property type="match status" value="1"/>
</dbReference>
<dbReference type="PRINTS" id="PR00267">
    <property type="entry name" value="INTFRNREGFCT"/>
</dbReference>
<dbReference type="SMART" id="SM01243">
    <property type="entry name" value="IRF-3"/>
    <property type="match status" value="1"/>
</dbReference>
<dbReference type="GeneTree" id="ENSGT00940000160569"/>
<dbReference type="Proteomes" id="UP000265140">
    <property type="component" value="Chromosome 5"/>
</dbReference>
<dbReference type="SUPFAM" id="SSF46785">
    <property type="entry name" value="Winged helix' DNA-binding domain"/>
    <property type="match status" value="1"/>
</dbReference>
<dbReference type="PROSITE" id="PS51507">
    <property type="entry name" value="IRF_2"/>
    <property type="match status" value="1"/>
</dbReference>
<dbReference type="InterPro" id="IPR019471">
    <property type="entry name" value="Interferon_reg_factor-3"/>
</dbReference>
<evidence type="ECO:0000256" key="6">
    <source>
        <dbReference type="SAM" id="MobiDB-lite"/>
    </source>
</evidence>
<feature type="region of interest" description="Disordered" evidence="6">
    <location>
        <begin position="96"/>
        <end position="149"/>
    </location>
</feature>
<dbReference type="InterPro" id="IPR036390">
    <property type="entry name" value="WH_DNA-bd_sf"/>
</dbReference>
<keyword evidence="5" id="KW-0539">Nucleus</keyword>
<keyword evidence="2" id="KW-0805">Transcription regulation</keyword>
<evidence type="ECO:0000313" key="8">
    <source>
        <dbReference type="Ensembl" id="ENSELUP00000027798.3"/>
    </source>
</evidence>
<dbReference type="PANTHER" id="PTHR11949">
    <property type="entry name" value="INTERFERON REGULATORY FACTOR"/>
    <property type="match status" value="1"/>
</dbReference>
<dbReference type="CTD" id="3661"/>
<dbReference type="CDD" id="cd00103">
    <property type="entry name" value="IRF"/>
    <property type="match status" value="1"/>
</dbReference>
<evidence type="ECO:0000256" key="2">
    <source>
        <dbReference type="ARBA" id="ARBA00023015"/>
    </source>
</evidence>
<dbReference type="GO" id="GO:0045893">
    <property type="term" value="P:positive regulation of DNA-templated transcription"/>
    <property type="evidence" value="ECO:0007669"/>
    <property type="project" value="UniProtKB-ARBA"/>
</dbReference>
<dbReference type="PANTHER" id="PTHR11949:SF1">
    <property type="entry name" value="INTERFERON REGULATORY FACTOR 3"/>
    <property type="match status" value="1"/>
</dbReference>
<dbReference type="SUPFAM" id="SSF49879">
    <property type="entry name" value="SMAD/FHA domain"/>
    <property type="match status" value="1"/>
</dbReference>
<evidence type="ECO:0000256" key="4">
    <source>
        <dbReference type="ARBA" id="ARBA00023163"/>
    </source>
</evidence>
<dbReference type="RefSeq" id="XP_010895876.2">
    <property type="nucleotide sequence ID" value="XM_010897574.4"/>
</dbReference>
<name>A0A3P8ZH68_ESOLU</name>
<dbReference type="KEGG" id="els:105026239"/>
<dbReference type="Ensembl" id="ENSELUT00000015026.3">
    <property type="protein sequence ID" value="ENSELUP00000027798.3"/>
    <property type="gene ID" value="ENSELUG00000004147.3"/>
</dbReference>
<dbReference type="GO" id="GO:0002376">
    <property type="term" value="P:immune system process"/>
    <property type="evidence" value="ECO:0007669"/>
    <property type="project" value="TreeGrafter"/>
</dbReference>
<keyword evidence="4" id="KW-0804">Transcription</keyword>